<dbReference type="SUPFAM" id="SSF56529">
    <property type="entry name" value="FAH"/>
    <property type="match status" value="1"/>
</dbReference>
<name>Q9KBC3_HALH5</name>
<dbReference type="InterPro" id="IPR036663">
    <property type="entry name" value="Fumarylacetoacetase_C_sf"/>
</dbReference>
<accession>Q9KBC3</accession>
<dbReference type="GO" id="GO:0044281">
    <property type="term" value="P:small molecule metabolic process"/>
    <property type="evidence" value="ECO:0007669"/>
    <property type="project" value="UniProtKB-ARBA"/>
</dbReference>
<dbReference type="RefSeq" id="WP_010898163.1">
    <property type="nucleotide sequence ID" value="NC_002570.2"/>
</dbReference>
<sequence length="276" mass="31253">MKLALFNDFQLGLVKEEMIYDISLLLPNPTGGCPMTLLIEHFDDYKTTIEQEYHRQPSYRLNDVRLRQPLSRPGKIVAAPVNYMSHKKEMNVDHTARVLGFFLKATTSIIGPNDPIILPYNNRRIDHELELAFVIGKRAKHVKKENAHDYIFGYTGLNDVTVRPTKNREEERCLRKSFDTFTPIGPWIVTSDEIKDPQNLTISLQVNHEVRQHVNTNQMVCGIAELVEIFSHVMTLEPGDLIATGTPDGVGPIKDGDTVTLQMESIGSFSNPVVLE</sequence>
<gene>
    <name evidence="4" type="ordered locus">BH2005</name>
</gene>
<protein>
    <submittedName>
        <fullName evidence="4">2-hydroxyhepta-2,4-diene-1,7-dioate isomerase</fullName>
    </submittedName>
</protein>
<dbReference type="Gene3D" id="3.90.850.10">
    <property type="entry name" value="Fumarylacetoacetase-like, C-terminal domain"/>
    <property type="match status" value="1"/>
</dbReference>
<dbReference type="HOGENOM" id="CLU_028458_3_1_9"/>
<dbReference type="GO" id="GO:0016853">
    <property type="term" value="F:isomerase activity"/>
    <property type="evidence" value="ECO:0007669"/>
    <property type="project" value="UniProtKB-KW"/>
</dbReference>
<evidence type="ECO:0000256" key="2">
    <source>
        <dbReference type="ARBA" id="ARBA00022723"/>
    </source>
</evidence>
<dbReference type="Proteomes" id="UP000001258">
    <property type="component" value="Chromosome"/>
</dbReference>
<organism evidence="4 5">
    <name type="scientific">Halalkalibacterium halodurans (strain ATCC BAA-125 / DSM 18197 / FERM 7344 / JCM 9153 / C-125)</name>
    <name type="common">Bacillus halodurans</name>
    <dbReference type="NCBI Taxonomy" id="272558"/>
    <lineage>
        <taxon>Bacteria</taxon>
        <taxon>Bacillati</taxon>
        <taxon>Bacillota</taxon>
        <taxon>Bacilli</taxon>
        <taxon>Bacillales</taxon>
        <taxon>Bacillaceae</taxon>
        <taxon>Halalkalibacterium (ex Joshi et al. 2022)</taxon>
    </lineage>
</organism>
<dbReference type="eggNOG" id="COG0179">
    <property type="taxonomic scope" value="Bacteria"/>
</dbReference>
<keyword evidence="4" id="KW-0413">Isomerase</keyword>
<dbReference type="PANTHER" id="PTHR42796">
    <property type="entry name" value="FUMARYLACETOACETATE HYDROLASE DOMAIN-CONTAINING PROTEIN 2A-RELATED"/>
    <property type="match status" value="1"/>
</dbReference>
<evidence type="ECO:0000313" key="5">
    <source>
        <dbReference type="Proteomes" id="UP000001258"/>
    </source>
</evidence>
<dbReference type="OrthoDB" id="9805307at2"/>
<dbReference type="PIR" id="E83900">
    <property type="entry name" value="E83900"/>
</dbReference>
<evidence type="ECO:0000256" key="1">
    <source>
        <dbReference type="ARBA" id="ARBA00010211"/>
    </source>
</evidence>
<dbReference type="Pfam" id="PF01557">
    <property type="entry name" value="FAA_hydrolase"/>
    <property type="match status" value="1"/>
</dbReference>
<proteinExistence type="inferred from homology"/>
<dbReference type="GO" id="GO:0046872">
    <property type="term" value="F:metal ion binding"/>
    <property type="evidence" value="ECO:0007669"/>
    <property type="project" value="UniProtKB-KW"/>
</dbReference>
<dbReference type="InterPro" id="IPR011234">
    <property type="entry name" value="Fumarylacetoacetase-like_C"/>
</dbReference>
<dbReference type="AlphaFoldDB" id="Q9KBC3"/>
<comment type="similarity">
    <text evidence="1">Belongs to the FAH family.</text>
</comment>
<dbReference type="EMBL" id="BA000004">
    <property type="protein sequence ID" value="BAB05724.1"/>
    <property type="molecule type" value="Genomic_DNA"/>
</dbReference>
<feature type="domain" description="Fumarylacetoacetase-like C-terminal" evidence="3">
    <location>
        <begin position="75"/>
        <end position="274"/>
    </location>
</feature>
<reference evidence="4 5" key="1">
    <citation type="journal article" date="2000" name="Nucleic Acids Res.">
        <title>Complete genome sequence of the alkaliphilic bacterium Bacillus halodurans and genomic sequence comparison with Bacillus subtilis.</title>
        <authorList>
            <person name="Takami H."/>
            <person name="Nakasone K."/>
            <person name="Takaki Y."/>
            <person name="Maeno G."/>
            <person name="Sasaki R."/>
            <person name="Masui N."/>
            <person name="Fuji F."/>
            <person name="Hirama C."/>
            <person name="Nakamura Y."/>
            <person name="Ogasawara N."/>
            <person name="Kuhara S."/>
            <person name="Horikoshi K."/>
        </authorList>
    </citation>
    <scope>NUCLEOTIDE SEQUENCE [LARGE SCALE GENOMIC DNA]</scope>
    <source>
        <strain evidence="5">ATCC BAA-125 / DSM 18197 / FERM 7344 / JCM 9153 / C-125</strain>
    </source>
</reference>
<dbReference type="InterPro" id="IPR051121">
    <property type="entry name" value="FAH"/>
</dbReference>
<keyword evidence="5" id="KW-1185">Reference proteome</keyword>
<dbReference type="PANTHER" id="PTHR42796:SF4">
    <property type="entry name" value="FUMARYLACETOACETATE HYDROLASE DOMAIN-CONTAINING PROTEIN 2A"/>
    <property type="match status" value="1"/>
</dbReference>
<dbReference type="KEGG" id="bha:BH2005"/>
<evidence type="ECO:0000259" key="3">
    <source>
        <dbReference type="Pfam" id="PF01557"/>
    </source>
</evidence>
<evidence type="ECO:0000313" key="4">
    <source>
        <dbReference type="EMBL" id="BAB05724.1"/>
    </source>
</evidence>
<dbReference type="STRING" id="272558.gene:10727903"/>
<keyword evidence="2" id="KW-0479">Metal-binding</keyword>